<proteinExistence type="predicted"/>
<organism evidence="1 2">
    <name type="scientific">Paraglomus occultum</name>
    <dbReference type="NCBI Taxonomy" id="144539"/>
    <lineage>
        <taxon>Eukaryota</taxon>
        <taxon>Fungi</taxon>
        <taxon>Fungi incertae sedis</taxon>
        <taxon>Mucoromycota</taxon>
        <taxon>Glomeromycotina</taxon>
        <taxon>Glomeromycetes</taxon>
        <taxon>Paraglomerales</taxon>
        <taxon>Paraglomeraceae</taxon>
        <taxon>Paraglomus</taxon>
    </lineage>
</organism>
<accession>A0A9N8ZDZ0</accession>
<evidence type="ECO:0000313" key="2">
    <source>
        <dbReference type="Proteomes" id="UP000789572"/>
    </source>
</evidence>
<dbReference type="Proteomes" id="UP000789572">
    <property type="component" value="Unassembled WGS sequence"/>
</dbReference>
<gene>
    <name evidence="1" type="ORF">POCULU_LOCUS2187</name>
</gene>
<keyword evidence="2" id="KW-1185">Reference proteome</keyword>
<comment type="caution">
    <text evidence="1">The sequence shown here is derived from an EMBL/GenBank/DDBJ whole genome shotgun (WGS) entry which is preliminary data.</text>
</comment>
<name>A0A9N8ZDZ0_9GLOM</name>
<dbReference type="OrthoDB" id="2446996at2759"/>
<sequence>MLLLTACLRDLKFPEKPSLKKFLDFRLCAGDLEDKKTEHRRYKAELDIIGRYYDDNSDIGDRKLIKWKKSFKESFIFDSTA</sequence>
<reference evidence="1" key="1">
    <citation type="submission" date="2021-06" db="EMBL/GenBank/DDBJ databases">
        <authorList>
            <person name="Kallberg Y."/>
            <person name="Tangrot J."/>
            <person name="Rosling A."/>
        </authorList>
    </citation>
    <scope>NUCLEOTIDE SEQUENCE</scope>
    <source>
        <strain evidence="1">IA702</strain>
    </source>
</reference>
<dbReference type="EMBL" id="CAJVPJ010000194">
    <property type="protein sequence ID" value="CAG8493239.1"/>
    <property type="molecule type" value="Genomic_DNA"/>
</dbReference>
<protein>
    <submittedName>
        <fullName evidence="1">8288_t:CDS:1</fullName>
    </submittedName>
</protein>
<dbReference type="AlphaFoldDB" id="A0A9N8ZDZ0"/>
<evidence type="ECO:0000313" key="1">
    <source>
        <dbReference type="EMBL" id="CAG8493239.1"/>
    </source>
</evidence>